<feature type="domain" description="Sigma factor regulator C-terminal" evidence="1">
    <location>
        <begin position="42"/>
        <end position="120"/>
    </location>
</feature>
<gene>
    <name evidence="2" type="ORF">B9T62_04175</name>
</gene>
<dbReference type="InterPro" id="IPR025672">
    <property type="entry name" value="Sigma_reg_C_dom"/>
</dbReference>
<dbReference type="EMBL" id="CP021780">
    <property type="protein sequence ID" value="ASA20060.1"/>
    <property type="molecule type" value="Genomic_DNA"/>
</dbReference>
<dbReference type="Pfam" id="PF13791">
    <property type="entry name" value="Sigma_reg_C"/>
    <property type="match status" value="1"/>
</dbReference>
<dbReference type="AlphaFoldDB" id="A0A2Z2KAV5"/>
<dbReference type="KEGG" id="pdh:B9T62_04175"/>
<evidence type="ECO:0000313" key="2">
    <source>
        <dbReference type="EMBL" id="ASA20060.1"/>
    </source>
</evidence>
<reference evidence="2 3" key="1">
    <citation type="submission" date="2017-06" db="EMBL/GenBank/DDBJ databases">
        <title>Complete genome sequence of Paenibacillus donghaensis KCTC 13049T isolated from East Sea sediment, South Korea.</title>
        <authorList>
            <person name="Jung B.K."/>
            <person name="Hong S.-J."/>
            <person name="Shin J.-H."/>
        </authorList>
    </citation>
    <scope>NUCLEOTIDE SEQUENCE [LARGE SCALE GENOMIC DNA]</scope>
    <source>
        <strain evidence="2 3">KCTC 13049</strain>
    </source>
</reference>
<sequence length="129" mass="14113">MAGGRLGDYEPGRKAVGEEVTFALPLGYPAQNDTDPWSPFFAAPDRTETNQQQFLSIIQQLAEAEQLATAVSGAKVLDLPERAEYLSGHPVMIYGAVVTGPVSELKKLAQTSTVRAVKVKETRLWNWHS</sequence>
<evidence type="ECO:0000259" key="1">
    <source>
        <dbReference type="Pfam" id="PF13791"/>
    </source>
</evidence>
<evidence type="ECO:0000313" key="3">
    <source>
        <dbReference type="Proteomes" id="UP000249890"/>
    </source>
</evidence>
<dbReference type="Proteomes" id="UP000249890">
    <property type="component" value="Chromosome"/>
</dbReference>
<name>A0A2Z2KAV5_9BACL</name>
<keyword evidence="3" id="KW-1185">Reference proteome</keyword>
<organism evidence="2 3">
    <name type="scientific">Paenibacillus donghaensis</name>
    <dbReference type="NCBI Taxonomy" id="414771"/>
    <lineage>
        <taxon>Bacteria</taxon>
        <taxon>Bacillati</taxon>
        <taxon>Bacillota</taxon>
        <taxon>Bacilli</taxon>
        <taxon>Bacillales</taxon>
        <taxon>Paenibacillaceae</taxon>
        <taxon>Paenibacillus</taxon>
    </lineage>
</organism>
<accession>A0A2Z2KAV5</accession>
<protein>
    <recommendedName>
        <fullName evidence="1">Sigma factor regulator C-terminal domain-containing protein</fullName>
    </recommendedName>
</protein>
<proteinExistence type="predicted"/>